<dbReference type="SUPFAM" id="SSF52540">
    <property type="entry name" value="P-loop containing nucleoside triphosphate hydrolases"/>
    <property type="match status" value="1"/>
</dbReference>
<feature type="compositionally biased region" description="Acidic residues" evidence="4">
    <location>
        <begin position="468"/>
        <end position="486"/>
    </location>
</feature>
<dbReference type="RefSeq" id="WP_344120107.1">
    <property type="nucleotide sequence ID" value="NZ_BAAAOA010000010.1"/>
</dbReference>
<dbReference type="EMBL" id="BAAAOA010000010">
    <property type="protein sequence ID" value="GAA1751874.1"/>
    <property type="molecule type" value="Genomic_DNA"/>
</dbReference>
<evidence type="ECO:0000256" key="1">
    <source>
        <dbReference type="ARBA" id="ARBA00006914"/>
    </source>
</evidence>
<evidence type="ECO:0000256" key="4">
    <source>
        <dbReference type="SAM" id="MobiDB-lite"/>
    </source>
</evidence>
<comment type="similarity">
    <text evidence="1">Belongs to the AAA ATPase family.</text>
</comment>
<dbReference type="SMART" id="SM00382">
    <property type="entry name" value="AAA"/>
    <property type="match status" value="1"/>
</dbReference>
<dbReference type="Proteomes" id="UP001501204">
    <property type="component" value="Unassembled WGS sequence"/>
</dbReference>
<evidence type="ECO:0000313" key="7">
    <source>
        <dbReference type="Proteomes" id="UP001501204"/>
    </source>
</evidence>
<evidence type="ECO:0000256" key="2">
    <source>
        <dbReference type="ARBA" id="ARBA00022741"/>
    </source>
</evidence>
<dbReference type="PANTHER" id="PTHR23073">
    <property type="entry name" value="26S PROTEASOME REGULATORY SUBUNIT"/>
    <property type="match status" value="1"/>
</dbReference>
<evidence type="ECO:0000259" key="5">
    <source>
        <dbReference type="SMART" id="SM00382"/>
    </source>
</evidence>
<sequence length="494" mass="51884">MDDSAPAGTAPDPDDARLLRSVRRLVDRLSALPPERGDEPTPLGRHLSAVLGADVRTLPVVSEDFAPHRLADVDIALAELAGDGPGTLLGVSGGQSRQDLGLAELLTAQYSGADVGPVDYATRATGPDTERQVVAFGIRCLTVDGVPVAVLQRMPRPEYGRPRVQLEVLAAEPAVCATFLTRLRSLMLRRSVLRGQVLSFAATEYGSEAGATFLPRPHVPADAIVLPAGLLEQVVGHVVGIGEHRDALRAAGQHLKRGILLHGPPGTGKTLTVRHLLSVTPGTTAILLTGSSLHLIGAAAEVARTFQPSIVVLEDVDLVAMDRDLGTGPAPVLFEVLDALDGLDGDADVAFVLTTNRVAVLERALAERPGRVDLAVEIPLPDADARSRLFRRYAGEQRFSAAVLDAAAARAEGTTGSFPKELVRRAVLAAAVRGEDATDADLTAALDALLSGREALTRRLLGHADAGDAPDGDRDGDTDEDTDGFEAFDPPEHA</sequence>
<protein>
    <submittedName>
        <fullName evidence="6">AAA family ATPase</fullName>
    </submittedName>
</protein>
<keyword evidence="7" id="KW-1185">Reference proteome</keyword>
<evidence type="ECO:0000256" key="3">
    <source>
        <dbReference type="ARBA" id="ARBA00022840"/>
    </source>
</evidence>
<name>A0ABN2KAL6_9MICC</name>
<evidence type="ECO:0000313" key="6">
    <source>
        <dbReference type="EMBL" id="GAA1751874.1"/>
    </source>
</evidence>
<dbReference type="CDD" id="cd19481">
    <property type="entry name" value="RecA-like_protease"/>
    <property type="match status" value="1"/>
</dbReference>
<feature type="domain" description="AAA+ ATPase" evidence="5">
    <location>
        <begin position="255"/>
        <end position="382"/>
    </location>
</feature>
<reference evidence="6 7" key="1">
    <citation type="journal article" date="2019" name="Int. J. Syst. Evol. Microbiol.">
        <title>The Global Catalogue of Microorganisms (GCM) 10K type strain sequencing project: providing services to taxonomists for standard genome sequencing and annotation.</title>
        <authorList>
            <consortium name="The Broad Institute Genomics Platform"/>
            <consortium name="The Broad Institute Genome Sequencing Center for Infectious Disease"/>
            <person name="Wu L."/>
            <person name="Ma J."/>
        </authorList>
    </citation>
    <scope>NUCLEOTIDE SEQUENCE [LARGE SCALE GENOMIC DNA]</scope>
    <source>
        <strain evidence="6 7">JCM 14735</strain>
    </source>
</reference>
<dbReference type="Pfam" id="PF00004">
    <property type="entry name" value="AAA"/>
    <property type="match status" value="1"/>
</dbReference>
<dbReference type="Gene3D" id="1.10.8.60">
    <property type="match status" value="1"/>
</dbReference>
<dbReference type="Gene3D" id="3.40.50.300">
    <property type="entry name" value="P-loop containing nucleotide triphosphate hydrolases"/>
    <property type="match status" value="1"/>
</dbReference>
<organism evidence="6 7">
    <name type="scientific">Kocuria aegyptia</name>
    <dbReference type="NCBI Taxonomy" id="330943"/>
    <lineage>
        <taxon>Bacteria</taxon>
        <taxon>Bacillati</taxon>
        <taxon>Actinomycetota</taxon>
        <taxon>Actinomycetes</taxon>
        <taxon>Micrococcales</taxon>
        <taxon>Micrococcaceae</taxon>
        <taxon>Kocuria</taxon>
    </lineage>
</organism>
<keyword evidence="3" id="KW-0067">ATP-binding</keyword>
<dbReference type="InterPro" id="IPR003959">
    <property type="entry name" value="ATPase_AAA_core"/>
</dbReference>
<dbReference type="InterPro" id="IPR027417">
    <property type="entry name" value="P-loop_NTPase"/>
</dbReference>
<feature type="region of interest" description="Disordered" evidence="4">
    <location>
        <begin position="462"/>
        <end position="494"/>
    </location>
</feature>
<keyword evidence="2" id="KW-0547">Nucleotide-binding</keyword>
<dbReference type="InterPro" id="IPR050221">
    <property type="entry name" value="26S_Proteasome_ATPase"/>
</dbReference>
<accession>A0ABN2KAL6</accession>
<comment type="caution">
    <text evidence="6">The sequence shown here is derived from an EMBL/GenBank/DDBJ whole genome shotgun (WGS) entry which is preliminary data.</text>
</comment>
<gene>
    <name evidence="6" type="ORF">GCM10009767_08570</name>
</gene>
<proteinExistence type="inferred from homology"/>
<dbReference type="InterPro" id="IPR003593">
    <property type="entry name" value="AAA+_ATPase"/>
</dbReference>